<sequence>MLRRVWKPVAATVVVVGAPAYLYTRSRSQSTRPAPEQTFDISVRDGSSMGTRTVTLQSKADIDRRLREFATLESTATKEGLVWKHATARLASNDPIEDANAQAIIPKPAAVVEDGANAVTTAGELLFFAVMDGHGGFSTSRLLSKVLIPAVALELNALINPSYPSTSTALPSKSIYDTLKSYVVSAKPSTTPDPTPKQVSQAIQRAFSNLDYEIVNAPLRVLAAATGGQLPKGEVPDLSAHPMAVASMMPALSGSCALLAVLDTSARELYVACTGDSRAVAGFWDETPDGKGTWRVEVLSEDQTGRTPAEAARIRSEHPAAESEDVIKRGRILGGLEPSRAFGDARYKWPREVQETLYHAFISGTGKSMRAPPPLLKTPPYVTATPVVTHQKLAIPSLDQDSASPKSTLRFLVLATDGLWDALSSTEVVSLVAGHLSGLIGPVPKSQLPDLIPTTTGTPTVDGKDKAKPADQDGKWVFEEENVGAHLIRNAFGGGDEGRVRRLMSIPAPHSRRWRDDVTVTVVWWEDGQQLEEKIKAKL</sequence>
<protein>
    <submittedName>
        <fullName evidence="1">Protein serine/threonine phosphatase 2C</fullName>
    </submittedName>
</protein>
<reference evidence="1" key="2">
    <citation type="journal article" date="2022" name="New Phytol.">
        <title>Evolutionary transition to the ectomycorrhizal habit in the genomes of a hyperdiverse lineage of mushroom-forming fungi.</title>
        <authorList>
            <person name="Looney B."/>
            <person name="Miyauchi S."/>
            <person name="Morin E."/>
            <person name="Drula E."/>
            <person name="Courty P.E."/>
            <person name="Kohler A."/>
            <person name="Kuo A."/>
            <person name="LaButti K."/>
            <person name="Pangilinan J."/>
            <person name="Lipzen A."/>
            <person name="Riley R."/>
            <person name="Andreopoulos W."/>
            <person name="He G."/>
            <person name="Johnson J."/>
            <person name="Nolan M."/>
            <person name="Tritt A."/>
            <person name="Barry K.W."/>
            <person name="Grigoriev I.V."/>
            <person name="Nagy L.G."/>
            <person name="Hibbett D."/>
            <person name="Henrissat B."/>
            <person name="Matheny P.B."/>
            <person name="Labbe J."/>
            <person name="Martin F.M."/>
        </authorList>
    </citation>
    <scope>NUCLEOTIDE SEQUENCE</scope>
    <source>
        <strain evidence="1">FP105234-sp</strain>
    </source>
</reference>
<reference evidence="1" key="1">
    <citation type="submission" date="2021-02" db="EMBL/GenBank/DDBJ databases">
        <authorList>
            <consortium name="DOE Joint Genome Institute"/>
            <person name="Ahrendt S."/>
            <person name="Looney B.P."/>
            <person name="Miyauchi S."/>
            <person name="Morin E."/>
            <person name="Drula E."/>
            <person name="Courty P.E."/>
            <person name="Chicoki N."/>
            <person name="Fauchery L."/>
            <person name="Kohler A."/>
            <person name="Kuo A."/>
            <person name="Labutti K."/>
            <person name="Pangilinan J."/>
            <person name="Lipzen A."/>
            <person name="Riley R."/>
            <person name="Andreopoulos W."/>
            <person name="He G."/>
            <person name="Johnson J."/>
            <person name="Barry K.W."/>
            <person name="Grigoriev I.V."/>
            <person name="Nagy L."/>
            <person name="Hibbett D."/>
            <person name="Henrissat B."/>
            <person name="Matheny P.B."/>
            <person name="Labbe J."/>
            <person name="Martin F."/>
        </authorList>
    </citation>
    <scope>NUCLEOTIDE SEQUENCE</scope>
    <source>
        <strain evidence="1">FP105234-sp</strain>
    </source>
</reference>
<dbReference type="EMBL" id="MU275839">
    <property type="protein sequence ID" value="KAI0053674.1"/>
    <property type="molecule type" value="Genomic_DNA"/>
</dbReference>
<dbReference type="Proteomes" id="UP000814033">
    <property type="component" value="Unassembled WGS sequence"/>
</dbReference>
<name>A0ACB8SAZ1_9AGAM</name>
<accession>A0ACB8SAZ1</accession>
<gene>
    <name evidence="1" type="ORF">FA95DRAFT_1552181</name>
</gene>
<proteinExistence type="predicted"/>
<evidence type="ECO:0000313" key="1">
    <source>
        <dbReference type="EMBL" id="KAI0053674.1"/>
    </source>
</evidence>
<comment type="caution">
    <text evidence="1">The sequence shown here is derived from an EMBL/GenBank/DDBJ whole genome shotgun (WGS) entry which is preliminary data.</text>
</comment>
<organism evidence="1 2">
    <name type="scientific">Auriscalpium vulgare</name>
    <dbReference type="NCBI Taxonomy" id="40419"/>
    <lineage>
        <taxon>Eukaryota</taxon>
        <taxon>Fungi</taxon>
        <taxon>Dikarya</taxon>
        <taxon>Basidiomycota</taxon>
        <taxon>Agaricomycotina</taxon>
        <taxon>Agaricomycetes</taxon>
        <taxon>Russulales</taxon>
        <taxon>Auriscalpiaceae</taxon>
        <taxon>Auriscalpium</taxon>
    </lineage>
</organism>
<evidence type="ECO:0000313" key="2">
    <source>
        <dbReference type="Proteomes" id="UP000814033"/>
    </source>
</evidence>
<keyword evidence="2" id="KW-1185">Reference proteome</keyword>